<comment type="caution">
    <text evidence="2">The sequence shown here is derived from an EMBL/GenBank/DDBJ whole genome shotgun (WGS) entry which is preliminary data.</text>
</comment>
<evidence type="ECO:0000313" key="4">
    <source>
        <dbReference type="Proteomes" id="UP001249076"/>
    </source>
</evidence>
<keyword evidence="4" id="KW-1185">Reference proteome</keyword>
<protein>
    <recommendedName>
        <fullName evidence="6">DUF3592 domain-containing protein</fullName>
    </recommendedName>
</protein>
<dbReference type="EMBL" id="JAVDTL010000001">
    <property type="protein sequence ID" value="MDR6765123.1"/>
    <property type="molecule type" value="Genomic_DNA"/>
</dbReference>
<keyword evidence="1" id="KW-0472">Membrane</keyword>
<evidence type="ECO:0008006" key="6">
    <source>
        <dbReference type="Google" id="ProtNLM"/>
    </source>
</evidence>
<reference evidence="2 4" key="1">
    <citation type="submission" date="2023-07" db="EMBL/GenBank/DDBJ databases">
        <title>Sorghum-associated microbial communities from plants grown in Nebraska, USA.</title>
        <authorList>
            <person name="Schachtman D."/>
        </authorList>
    </citation>
    <scope>NUCLEOTIDE SEQUENCE</scope>
    <source>
        <strain evidence="3 4">BE105</strain>
        <strain evidence="2">BE69</strain>
    </source>
</reference>
<dbReference type="EMBL" id="JAVDTS010000001">
    <property type="protein sequence ID" value="MDR6835561.1"/>
    <property type="molecule type" value="Genomic_DNA"/>
</dbReference>
<name>A0AAJ2F2F7_ACIDE</name>
<feature type="transmembrane region" description="Helical" evidence="1">
    <location>
        <begin position="10"/>
        <end position="28"/>
    </location>
</feature>
<gene>
    <name evidence="2" type="ORF">J2W88_000381</name>
    <name evidence="3" type="ORF">J2W93_000382</name>
</gene>
<keyword evidence="1" id="KW-1133">Transmembrane helix</keyword>
<dbReference type="Proteomes" id="UP001253458">
    <property type="component" value="Unassembled WGS sequence"/>
</dbReference>
<dbReference type="Proteomes" id="UP001249076">
    <property type="component" value="Unassembled WGS sequence"/>
</dbReference>
<evidence type="ECO:0000313" key="5">
    <source>
        <dbReference type="Proteomes" id="UP001253458"/>
    </source>
</evidence>
<evidence type="ECO:0000313" key="2">
    <source>
        <dbReference type="EMBL" id="MDR6765123.1"/>
    </source>
</evidence>
<evidence type="ECO:0000313" key="3">
    <source>
        <dbReference type="EMBL" id="MDR6835561.1"/>
    </source>
</evidence>
<dbReference type="AlphaFoldDB" id="A0AAJ2F2F7"/>
<sequence>MKPSRQKGKLLFKIAGVLAGVVFVAFGMQERSELSRTLKLGKHAVVEPITQYTEFKKSGSSTYTAEFHYKTDSGQQMVVKHSFPEEILAEFKAHRPVEIAYMPNDPSSFVFVKQQSSWTLVAVGGVLMLAALLLA</sequence>
<evidence type="ECO:0000256" key="1">
    <source>
        <dbReference type="SAM" id="Phobius"/>
    </source>
</evidence>
<feature type="transmembrane region" description="Helical" evidence="1">
    <location>
        <begin position="116"/>
        <end position="134"/>
    </location>
</feature>
<accession>A0AAJ2F2F7</accession>
<proteinExistence type="predicted"/>
<keyword evidence="1" id="KW-0812">Transmembrane</keyword>
<dbReference type="RefSeq" id="WP_209816686.1">
    <property type="nucleotide sequence ID" value="NZ_JAVDTL010000001.1"/>
</dbReference>
<organism evidence="2 5">
    <name type="scientific">Acidovorax delafieldii</name>
    <name type="common">Pseudomonas delafieldii</name>
    <dbReference type="NCBI Taxonomy" id="47920"/>
    <lineage>
        <taxon>Bacteria</taxon>
        <taxon>Pseudomonadati</taxon>
        <taxon>Pseudomonadota</taxon>
        <taxon>Betaproteobacteria</taxon>
        <taxon>Burkholderiales</taxon>
        <taxon>Comamonadaceae</taxon>
        <taxon>Acidovorax</taxon>
    </lineage>
</organism>